<accession>A0ABV4BJU8</accession>
<name>A0ABV4BJU8_9CLOT</name>
<sequence length="291" mass="32189">MKCETNGLKGIPDLNMKCDDNALRGVIDMHIHTFPDIKERRLDDIELAKEAKRVGVQAIVIKSHVVPTMDRAAIAEKAVPGVHVFGGITLNTQVGGLNPAAVQNAISMNAKIIWLPTEFSANDRKQKGKSDGIEVLENGTVVPELIEILKMIAEKDVIMATAHLSPYETRVVVEKAKELGVKKIVVTHPEWPSVNMGLDDQKALSKYGVYFERCYARVVNGKWVKNLTMNLKAIEAIGYESTIVSTDAGQVENPLWSEELLDYILFLHKSGLSDKAIDKMTKEYPSKLLGL</sequence>
<dbReference type="EMBL" id="JBGEWD010000001">
    <property type="protein sequence ID" value="MEY7998758.1"/>
    <property type="molecule type" value="Genomic_DNA"/>
</dbReference>
<proteinExistence type="predicted"/>
<dbReference type="RefSeq" id="WP_369702647.1">
    <property type="nucleotide sequence ID" value="NZ_JBGEWD010000001.1"/>
</dbReference>
<dbReference type="PIRSF" id="PIRSF021898">
    <property type="entry name" value="UCP021898"/>
    <property type="match status" value="1"/>
</dbReference>
<dbReference type="InterPro" id="IPR016797">
    <property type="entry name" value="UCP021898"/>
</dbReference>
<gene>
    <name evidence="1" type="ORF">AB8U03_00860</name>
</gene>
<keyword evidence="2" id="KW-1185">Reference proteome</keyword>
<dbReference type="InterPro" id="IPR046249">
    <property type="entry name" value="DUF6282"/>
</dbReference>
<organism evidence="1 2">
    <name type="scientific">Clostridium moutaii</name>
    <dbReference type="NCBI Taxonomy" id="3240932"/>
    <lineage>
        <taxon>Bacteria</taxon>
        <taxon>Bacillati</taxon>
        <taxon>Bacillota</taxon>
        <taxon>Clostridia</taxon>
        <taxon>Eubacteriales</taxon>
        <taxon>Clostridiaceae</taxon>
        <taxon>Clostridium</taxon>
    </lineage>
</organism>
<comment type="caution">
    <text evidence="1">The sequence shown here is derived from an EMBL/GenBank/DDBJ whole genome shotgun (WGS) entry which is preliminary data.</text>
</comment>
<reference evidence="1 2" key="1">
    <citation type="submission" date="2024-08" db="EMBL/GenBank/DDBJ databases">
        <title>Clostridium lapicellarii sp. nov., and Clostridium renhuaiense sp. nov., two species isolated from the mud in a fermentation cellar used for producing sauce-flavour Chinese liquors.</title>
        <authorList>
            <person name="Yang F."/>
            <person name="Wang H."/>
            <person name="Chen L.Q."/>
            <person name="Zhou N."/>
            <person name="Lu J.J."/>
            <person name="Pu X.X."/>
            <person name="Wan B."/>
            <person name="Wang L."/>
            <person name="Liu S.J."/>
        </authorList>
    </citation>
    <scope>NUCLEOTIDE SEQUENCE [LARGE SCALE GENOMIC DNA]</scope>
    <source>
        <strain evidence="1 2">MT-5</strain>
    </source>
</reference>
<evidence type="ECO:0000313" key="2">
    <source>
        <dbReference type="Proteomes" id="UP001564657"/>
    </source>
</evidence>
<dbReference type="SUPFAM" id="SSF51556">
    <property type="entry name" value="Metallo-dependent hydrolases"/>
    <property type="match status" value="1"/>
</dbReference>
<dbReference type="Pfam" id="PF19799">
    <property type="entry name" value="DUF6282"/>
    <property type="match status" value="1"/>
</dbReference>
<protein>
    <submittedName>
        <fullName evidence="1">DUF6282 family protein</fullName>
    </submittedName>
</protein>
<evidence type="ECO:0000313" key="1">
    <source>
        <dbReference type="EMBL" id="MEY7998758.1"/>
    </source>
</evidence>
<dbReference type="Proteomes" id="UP001564657">
    <property type="component" value="Unassembled WGS sequence"/>
</dbReference>
<dbReference type="InterPro" id="IPR032466">
    <property type="entry name" value="Metal_Hydrolase"/>
</dbReference>